<dbReference type="Proteomes" id="UP000018719">
    <property type="component" value="Unassembled WGS sequence"/>
</dbReference>
<dbReference type="EMBL" id="AHMM02000015">
    <property type="protein sequence ID" value="EQA37708.1"/>
    <property type="molecule type" value="Genomic_DNA"/>
</dbReference>
<protein>
    <submittedName>
        <fullName evidence="1">Uncharacterized protein</fullName>
    </submittedName>
</protein>
<proteinExistence type="predicted"/>
<dbReference type="AlphaFoldDB" id="V6HEF3"/>
<sequence>MKNVEIPLTNALSFAEDSSARGWKSNRGRRKIYYNARIFLQNMESPFINVQSSVL</sequence>
<evidence type="ECO:0000313" key="1">
    <source>
        <dbReference type="EMBL" id="EQA37708.1"/>
    </source>
</evidence>
<organism evidence="1 2">
    <name type="scientific">Leptospira inadai serovar Lyme str. 10</name>
    <dbReference type="NCBI Taxonomy" id="1049790"/>
    <lineage>
        <taxon>Bacteria</taxon>
        <taxon>Pseudomonadati</taxon>
        <taxon>Spirochaetota</taxon>
        <taxon>Spirochaetia</taxon>
        <taxon>Leptospirales</taxon>
        <taxon>Leptospiraceae</taxon>
        <taxon>Leptospira</taxon>
    </lineage>
</organism>
<comment type="caution">
    <text evidence="1">The sequence shown here is derived from an EMBL/GenBank/DDBJ whole genome shotgun (WGS) entry which is preliminary data.</text>
</comment>
<reference evidence="1 2" key="1">
    <citation type="submission" date="2013-05" db="EMBL/GenBank/DDBJ databases">
        <authorList>
            <person name="Harkins D.M."/>
            <person name="Durkin A.S."/>
            <person name="Brinkac L.M."/>
            <person name="Haft D.H."/>
            <person name="Selengut J.D."/>
            <person name="Sanka R."/>
            <person name="DePew J."/>
            <person name="Purushe J."/>
            <person name="Hartskeerl R.A."/>
            <person name="Ahmed A."/>
            <person name="van der Linden H."/>
            <person name="Goris M.G.A."/>
            <person name="Vinetz J.M."/>
            <person name="Sutton G.G."/>
            <person name="Nierman W.C."/>
            <person name="Fouts D.E."/>
        </authorList>
    </citation>
    <scope>NUCLEOTIDE SEQUENCE [LARGE SCALE GENOMIC DNA]</scope>
    <source>
        <strain evidence="1 2">10</strain>
    </source>
</reference>
<name>V6HEF3_9LEPT</name>
<gene>
    <name evidence="1" type="ORF">LEP1GSC047_3920</name>
</gene>
<accession>V6HEF3</accession>
<evidence type="ECO:0000313" key="2">
    <source>
        <dbReference type="Proteomes" id="UP000018719"/>
    </source>
</evidence>